<evidence type="ECO:0000256" key="2">
    <source>
        <dbReference type="ARBA" id="ARBA00004651"/>
    </source>
</evidence>
<evidence type="ECO:0000259" key="12">
    <source>
        <dbReference type="PROSITE" id="PS50109"/>
    </source>
</evidence>
<dbReference type="Gene3D" id="3.30.565.10">
    <property type="entry name" value="Histidine kinase-like ATPase, C-terminal domain"/>
    <property type="match status" value="1"/>
</dbReference>
<dbReference type="PROSITE" id="PS50109">
    <property type="entry name" value="HIS_KIN"/>
    <property type="match status" value="1"/>
</dbReference>
<gene>
    <name evidence="13" type="ORF">H8699_00890</name>
</gene>
<keyword evidence="7 13" id="KW-0418">Kinase</keyword>
<organism evidence="13 14">
    <name type="scientific">Luoshenia tenuis</name>
    <dbReference type="NCBI Taxonomy" id="2763654"/>
    <lineage>
        <taxon>Bacteria</taxon>
        <taxon>Bacillati</taxon>
        <taxon>Bacillota</taxon>
        <taxon>Clostridia</taxon>
        <taxon>Christensenellales</taxon>
        <taxon>Christensenellaceae</taxon>
        <taxon>Luoshenia</taxon>
    </lineage>
</organism>
<dbReference type="InterPro" id="IPR036890">
    <property type="entry name" value="HATPase_C_sf"/>
</dbReference>
<keyword evidence="4" id="KW-1003">Cell membrane</keyword>
<comment type="caution">
    <text evidence="13">The sequence shown here is derived from an EMBL/GenBank/DDBJ whole genome shotgun (WGS) entry which is preliminary data.</text>
</comment>
<evidence type="ECO:0000256" key="6">
    <source>
        <dbReference type="ARBA" id="ARBA00022692"/>
    </source>
</evidence>
<sequence>MIKQYLIYRRALILLYLAVMILFPGVQAICRVTLSPVLSVMQIITFFMVIFWIGDFLRFRGRHRQLEQIARQLSVQPYEFPQPRNLCEADDFMVIQGLYDKLRDSLQAVDEHHAEQEEIYTLWVHQIKTPIAALQLLEQSDLPFDDKARGLLRQELFKIEQYVEMALQYIKMEDLSTDLVVREYSLQEIVRASVKKYAPLFIYKKLTIEIEDFDTVVLTDSKWLSFIIEQLLSNAIKYTYAGGVSISCKKKMNGRPAELHIRDTGIGIKREDLQRVFEKGYTGYNGRVDKKASGIGLYLARKVAREMAHEVYLDSAVGEGTLAVVRFPLHDKADYE</sequence>
<evidence type="ECO:0000256" key="5">
    <source>
        <dbReference type="ARBA" id="ARBA00022679"/>
    </source>
</evidence>
<evidence type="ECO:0000256" key="9">
    <source>
        <dbReference type="ARBA" id="ARBA00023012"/>
    </source>
</evidence>
<dbReference type="InterPro" id="IPR005467">
    <property type="entry name" value="His_kinase_dom"/>
</dbReference>
<dbReference type="PANTHER" id="PTHR45453">
    <property type="entry name" value="PHOSPHATE REGULON SENSOR PROTEIN PHOR"/>
    <property type="match status" value="1"/>
</dbReference>
<dbReference type="InterPro" id="IPR003594">
    <property type="entry name" value="HATPase_dom"/>
</dbReference>
<dbReference type="EMBL" id="JACRSO010000001">
    <property type="protein sequence ID" value="MBC8527994.1"/>
    <property type="molecule type" value="Genomic_DNA"/>
</dbReference>
<dbReference type="SMART" id="SM00387">
    <property type="entry name" value="HATPase_c"/>
    <property type="match status" value="1"/>
</dbReference>
<feature type="domain" description="Histidine kinase" evidence="12">
    <location>
        <begin position="122"/>
        <end position="331"/>
    </location>
</feature>
<evidence type="ECO:0000256" key="11">
    <source>
        <dbReference type="SAM" id="Phobius"/>
    </source>
</evidence>
<dbReference type="GO" id="GO:0016036">
    <property type="term" value="P:cellular response to phosphate starvation"/>
    <property type="evidence" value="ECO:0007669"/>
    <property type="project" value="TreeGrafter"/>
</dbReference>
<dbReference type="AlphaFoldDB" id="A0A926CXX1"/>
<dbReference type="EC" id="2.7.13.3" evidence="3"/>
<name>A0A926CXX1_9FIRM</name>
<dbReference type="SUPFAM" id="SSF55874">
    <property type="entry name" value="ATPase domain of HSP90 chaperone/DNA topoisomerase II/histidine kinase"/>
    <property type="match status" value="1"/>
</dbReference>
<dbReference type="PRINTS" id="PR00344">
    <property type="entry name" value="BCTRLSENSOR"/>
</dbReference>
<evidence type="ECO:0000256" key="3">
    <source>
        <dbReference type="ARBA" id="ARBA00012438"/>
    </source>
</evidence>
<keyword evidence="9" id="KW-0902">Two-component regulatory system</keyword>
<dbReference type="Proteomes" id="UP000654279">
    <property type="component" value="Unassembled WGS sequence"/>
</dbReference>
<evidence type="ECO:0000313" key="14">
    <source>
        <dbReference type="Proteomes" id="UP000654279"/>
    </source>
</evidence>
<keyword evidence="8 11" id="KW-1133">Transmembrane helix</keyword>
<accession>A0A926CXX1</accession>
<reference evidence="13" key="1">
    <citation type="submission" date="2020-08" db="EMBL/GenBank/DDBJ databases">
        <title>Genome public.</title>
        <authorList>
            <person name="Liu C."/>
            <person name="Sun Q."/>
        </authorList>
    </citation>
    <scope>NUCLEOTIDE SEQUENCE</scope>
    <source>
        <strain evidence="13">NSJ-44</strain>
    </source>
</reference>
<evidence type="ECO:0000256" key="4">
    <source>
        <dbReference type="ARBA" id="ARBA00022475"/>
    </source>
</evidence>
<evidence type="ECO:0000313" key="13">
    <source>
        <dbReference type="EMBL" id="MBC8527994.1"/>
    </source>
</evidence>
<feature type="transmembrane region" description="Helical" evidence="11">
    <location>
        <begin position="38"/>
        <end position="57"/>
    </location>
</feature>
<dbReference type="RefSeq" id="WP_249284058.1">
    <property type="nucleotide sequence ID" value="NZ_JACRSO010000001.1"/>
</dbReference>
<protein>
    <recommendedName>
        <fullName evidence="3">histidine kinase</fullName>
        <ecNumber evidence="3">2.7.13.3</ecNumber>
    </recommendedName>
</protein>
<keyword evidence="5" id="KW-0808">Transferase</keyword>
<keyword evidence="6 11" id="KW-0812">Transmembrane</keyword>
<keyword evidence="10 11" id="KW-0472">Membrane</keyword>
<comment type="subcellular location">
    <subcellularLocation>
        <location evidence="2">Cell membrane</location>
        <topology evidence="2">Multi-pass membrane protein</topology>
    </subcellularLocation>
</comment>
<evidence type="ECO:0000256" key="1">
    <source>
        <dbReference type="ARBA" id="ARBA00000085"/>
    </source>
</evidence>
<dbReference type="GO" id="GO:0004721">
    <property type="term" value="F:phosphoprotein phosphatase activity"/>
    <property type="evidence" value="ECO:0007669"/>
    <property type="project" value="TreeGrafter"/>
</dbReference>
<keyword evidence="14" id="KW-1185">Reference proteome</keyword>
<dbReference type="Pfam" id="PF02518">
    <property type="entry name" value="HATPase_c"/>
    <property type="match status" value="1"/>
</dbReference>
<dbReference type="GO" id="GO:0000155">
    <property type="term" value="F:phosphorelay sensor kinase activity"/>
    <property type="evidence" value="ECO:0007669"/>
    <property type="project" value="TreeGrafter"/>
</dbReference>
<evidence type="ECO:0000256" key="7">
    <source>
        <dbReference type="ARBA" id="ARBA00022777"/>
    </source>
</evidence>
<dbReference type="InterPro" id="IPR004358">
    <property type="entry name" value="Sig_transdc_His_kin-like_C"/>
</dbReference>
<dbReference type="GO" id="GO:0005886">
    <property type="term" value="C:plasma membrane"/>
    <property type="evidence" value="ECO:0007669"/>
    <property type="project" value="UniProtKB-SubCell"/>
</dbReference>
<dbReference type="InterPro" id="IPR050351">
    <property type="entry name" value="BphY/WalK/GraS-like"/>
</dbReference>
<evidence type="ECO:0000256" key="8">
    <source>
        <dbReference type="ARBA" id="ARBA00022989"/>
    </source>
</evidence>
<proteinExistence type="predicted"/>
<evidence type="ECO:0000256" key="10">
    <source>
        <dbReference type="ARBA" id="ARBA00023136"/>
    </source>
</evidence>
<dbReference type="PANTHER" id="PTHR45453:SF2">
    <property type="entry name" value="HISTIDINE KINASE"/>
    <property type="match status" value="1"/>
</dbReference>
<comment type="catalytic activity">
    <reaction evidence="1">
        <text>ATP + protein L-histidine = ADP + protein N-phospho-L-histidine.</text>
        <dbReference type="EC" id="2.7.13.3"/>
    </reaction>
</comment>